<dbReference type="InterPro" id="IPR041118">
    <property type="entry name" value="Rx_N"/>
</dbReference>
<dbReference type="PANTHER" id="PTHR36766:SF51">
    <property type="entry name" value="DISEASE RESISTANCE RPP13-LIKE PROTEIN 1"/>
    <property type="match status" value="1"/>
</dbReference>
<dbReference type="Pfam" id="PF23598">
    <property type="entry name" value="LRR_14"/>
    <property type="match status" value="1"/>
</dbReference>
<keyword evidence="5" id="KW-0611">Plant defense</keyword>
<dbReference type="InterPro" id="IPR032675">
    <property type="entry name" value="LRR_dom_sf"/>
</dbReference>
<dbReference type="Gene3D" id="3.40.50.300">
    <property type="entry name" value="P-loop containing nucleotide triphosphate hydrolases"/>
    <property type="match status" value="1"/>
</dbReference>
<dbReference type="GO" id="GO:0009626">
    <property type="term" value="P:plant-type hypersensitive response"/>
    <property type="evidence" value="ECO:0007669"/>
    <property type="project" value="UniProtKB-ARBA"/>
</dbReference>
<dbReference type="Pfam" id="PF25019">
    <property type="entry name" value="LRR_R13L1-DRL21"/>
    <property type="match status" value="1"/>
</dbReference>
<dbReference type="InterPro" id="IPR042197">
    <property type="entry name" value="Apaf_helical"/>
</dbReference>
<protein>
    <recommendedName>
        <fullName evidence="15">Disease resistance RPP13-like protein 1</fullName>
    </recommendedName>
</protein>
<comment type="similarity">
    <text evidence="1">Belongs to the disease resistance NB-LRR family.</text>
</comment>
<comment type="caution">
    <text evidence="13">The sequence shown here is derived from an EMBL/GenBank/DDBJ whole genome shotgun (WGS) entry which is preliminary data.</text>
</comment>
<dbReference type="Gene3D" id="1.20.5.4130">
    <property type="match status" value="1"/>
</dbReference>
<keyword evidence="2" id="KW-0433">Leucine-rich repeat</keyword>
<evidence type="ECO:0000259" key="12">
    <source>
        <dbReference type="Pfam" id="PF25019"/>
    </source>
</evidence>
<evidence type="ECO:0000256" key="1">
    <source>
        <dbReference type="ARBA" id="ARBA00008894"/>
    </source>
</evidence>
<keyword evidence="3" id="KW-0677">Repeat</keyword>
<evidence type="ECO:0000256" key="4">
    <source>
        <dbReference type="ARBA" id="ARBA00022741"/>
    </source>
</evidence>
<evidence type="ECO:0000259" key="10">
    <source>
        <dbReference type="Pfam" id="PF23559"/>
    </source>
</evidence>
<gene>
    <name evidence="13" type="ORF">Taro_024200</name>
</gene>
<evidence type="ECO:0000259" key="11">
    <source>
        <dbReference type="Pfam" id="PF23598"/>
    </source>
</evidence>
<evidence type="ECO:0000256" key="3">
    <source>
        <dbReference type="ARBA" id="ARBA00022737"/>
    </source>
</evidence>
<dbReference type="Gene3D" id="1.10.10.10">
    <property type="entry name" value="Winged helix-like DNA-binding domain superfamily/Winged helix DNA-binding domain"/>
    <property type="match status" value="1"/>
</dbReference>
<dbReference type="PRINTS" id="PR00364">
    <property type="entry name" value="DISEASERSIST"/>
</dbReference>
<dbReference type="FunFam" id="3.40.50.300:FF:001091">
    <property type="entry name" value="Probable disease resistance protein At1g61300"/>
    <property type="match status" value="1"/>
</dbReference>
<feature type="domain" description="Disease resistance protein winged helix" evidence="10">
    <location>
        <begin position="439"/>
        <end position="511"/>
    </location>
</feature>
<dbReference type="Pfam" id="PF18052">
    <property type="entry name" value="Rx_N"/>
    <property type="match status" value="1"/>
</dbReference>
<feature type="region of interest" description="Disordered" evidence="7">
    <location>
        <begin position="90"/>
        <end position="121"/>
    </location>
</feature>
<keyword evidence="6" id="KW-0067">ATP-binding</keyword>
<dbReference type="GO" id="GO:0005524">
    <property type="term" value="F:ATP binding"/>
    <property type="evidence" value="ECO:0007669"/>
    <property type="project" value="UniProtKB-KW"/>
</dbReference>
<evidence type="ECO:0000256" key="2">
    <source>
        <dbReference type="ARBA" id="ARBA00022614"/>
    </source>
</evidence>
<organism evidence="13 14">
    <name type="scientific">Colocasia esculenta</name>
    <name type="common">Wild taro</name>
    <name type="synonym">Arum esculentum</name>
    <dbReference type="NCBI Taxonomy" id="4460"/>
    <lineage>
        <taxon>Eukaryota</taxon>
        <taxon>Viridiplantae</taxon>
        <taxon>Streptophyta</taxon>
        <taxon>Embryophyta</taxon>
        <taxon>Tracheophyta</taxon>
        <taxon>Spermatophyta</taxon>
        <taxon>Magnoliopsida</taxon>
        <taxon>Liliopsida</taxon>
        <taxon>Araceae</taxon>
        <taxon>Aroideae</taxon>
        <taxon>Colocasieae</taxon>
        <taxon>Colocasia</taxon>
    </lineage>
</organism>
<dbReference type="SUPFAM" id="SSF52058">
    <property type="entry name" value="L domain-like"/>
    <property type="match status" value="2"/>
</dbReference>
<dbReference type="EMBL" id="NMUH01001358">
    <property type="protein sequence ID" value="MQL91585.1"/>
    <property type="molecule type" value="Genomic_DNA"/>
</dbReference>
<dbReference type="FunFam" id="1.10.10.10:FF:000322">
    <property type="entry name" value="Probable disease resistance protein At1g63360"/>
    <property type="match status" value="1"/>
</dbReference>
<dbReference type="SUPFAM" id="SSF52540">
    <property type="entry name" value="P-loop containing nucleoside triphosphate hydrolases"/>
    <property type="match status" value="1"/>
</dbReference>
<evidence type="ECO:0000256" key="5">
    <source>
        <dbReference type="ARBA" id="ARBA00022821"/>
    </source>
</evidence>
<evidence type="ECO:0000313" key="14">
    <source>
        <dbReference type="Proteomes" id="UP000652761"/>
    </source>
</evidence>
<dbReference type="GO" id="GO:0002758">
    <property type="term" value="P:innate immune response-activating signaling pathway"/>
    <property type="evidence" value="ECO:0007669"/>
    <property type="project" value="UniProtKB-ARBA"/>
</dbReference>
<dbReference type="InterPro" id="IPR027417">
    <property type="entry name" value="P-loop_NTPase"/>
</dbReference>
<evidence type="ECO:0000313" key="13">
    <source>
        <dbReference type="EMBL" id="MQL91585.1"/>
    </source>
</evidence>
<dbReference type="InterPro" id="IPR058922">
    <property type="entry name" value="WHD_DRP"/>
</dbReference>
<feature type="domain" description="R13L1/DRL21-like LRR repeat region" evidence="12">
    <location>
        <begin position="993"/>
        <end position="1100"/>
    </location>
</feature>
<reference evidence="13" key="1">
    <citation type="submission" date="2017-07" db="EMBL/GenBank/DDBJ databases">
        <title>Taro Niue Genome Assembly and Annotation.</title>
        <authorList>
            <person name="Atibalentja N."/>
            <person name="Keating K."/>
            <person name="Fields C.J."/>
        </authorList>
    </citation>
    <scope>NUCLEOTIDE SEQUENCE</scope>
    <source>
        <strain evidence="13">Niue_2</strain>
        <tissue evidence="13">Leaf</tissue>
    </source>
</reference>
<keyword evidence="14" id="KW-1185">Reference proteome</keyword>
<evidence type="ECO:0000256" key="7">
    <source>
        <dbReference type="SAM" id="MobiDB-lite"/>
    </source>
</evidence>
<accession>A0A843V6U0</accession>
<dbReference type="InterPro" id="IPR055414">
    <property type="entry name" value="LRR_R13L4/SHOC2-like"/>
</dbReference>
<dbReference type="GO" id="GO:0043531">
    <property type="term" value="F:ADP binding"/>
    <property type="evidence" value="ECO:0007669"/>
    <property type="project" value="InterPro"/>
</dbReference>
<dbReference type="InterPro" id="IPR036388">
    <property type="entry name" value="WH-like_DNA-bd_sf"/>
</dbReference>
<dbReference type="Gene3D" id="1.10.8.430">
    <property type="entry name" value="Helical domain of apoptotic protease-activating factors"/>
    <property type="match status" value="1"/>
</dbReference>
<evidence type="ECO:0000259" key="8">
    <source>
        <dbReference type="Pfam" id="PF00931"/>
    </source>
</evidence>
<proteinExistence type="inferred from homology"/>
<dbReference type="Proteomes" id="UP000652761">
    <property type="component" value="Unassembled WGS sequence"/>
</dbReference>
<feature type="domain" description="Disease resistance N-terminal" evidence="9">
    <location>
        <begin position="27"/>
        <end position="100"/>
    </location>
</feature>
<evidence type="ECO:0008006" key="15">
    <source>
        <dbReference type="Google" id="ProtNLM"/>
    </source>
</evidence>
<feature type="domain" description="Disease resistance R13L4/SHOC-2-like LRR" evidence="11">
    <location>
        <begin position="584"/>
        <end position="906"/>
    </location>
</feature>
<keyword evidence="4" id="KW-0547">Nucleotide-binding</keyword>
<dbReference type="InterPro" id="IPR002182">
    <property type="entry name" value="NB-ARC"/>
</dbReference>
<dbReference type="Pfam" id="PF00931">
    <property type="entry name" value="NB-ARC"/>
    <property type="match status" value="1"/>
</dbReference>
<dbReference type="OrthoDB" id="594794at2759"/>
<sequence>MAGSRQTILDLVERLSSFSTPILGPFDSPSDIEADLDKLGTAMRGLLPLLEDAERREEHSTRRWLRELKHVAHDADDVLDDLELDLQRSQVDGDGAGAGKQRKKKRRVGGEGPSRSRLREASIRGDVEARIRGVMERVEEIERERQVFRLREEDGVVRRVGAPVRPPIGALVNESRVYGRDQEKESIIEKLLSDEQGVGNYTVVSIVGVGGLGKTTLAQMVYKDARILEHFQLRSWVHVSEEFDVVRLTRATIESITKKRSEFVELNPLQEELECELSGNRFLLVLDDVWNEKPGHWDVFKLPLMSGSRGSRVLVTTRSENVSSIVGVTKNMHRLKALSDGCCWLLFSQYAFRCQSFGAQPHLEKIGLQIVEKCKGLPLAAKVLGGLLCGETDEQVWERILSSDVWYVDEGKSQILPALRVSYQHLPPHLRRCFAYCAIFPKAYLLDKDELIWMWMAQGFIRSREGVLFEDVGNEYFDDLLRISFLQSSEDEEGSTESGVITMHDLIHDLAQSASQEECCRIEEGKIYNIPGDARHATIICYGLQSPLSFEPATAPKALRTCFFVDNSPGTVDGNFVDGLFLAMQYLRVLDLSEAEIHELPDSIGSLKHLRFIGLGGTNIQKLPESIGNLYYLQTLEMKGCDLLELPQSTQNLINLRHLVLDTECQLSMMPRGIGKLTALQTLPIFIVGKDEGGASIAEMEDLNNVRGSLFILDLHNAVHIPEHAKVANLKSKKHIEILRLDWDNGNDAEAVSASEQDEQVLENLQPCPDLKELVIDKKYRGIKFPRWLGDPSFSSLKLVSLRDCIRCERLPPLGQLPSLTSLSLCGMKRVKRIGHELFGDGMVNNFPSLVVLFIEHMPQLEELWSITAEDHTLFPRLYHLKVNGCPQLKALSLHNLGELQELRVQDCATLTSIDCLSSCSFVELLQHELILLKTMEMSGCPNLQFSPDEQFPSSLVTLYIYKCPFLADWTKTHANKLVDIPELTVSGTELCLKEVITVEEAMDKDLKHDENLQKLELGWYMGKFEYEDPHEEILECLEPNTNLEELLIEGYRGLSFATWVADPCFSKLVKVSLYNCTNCESLPPFGHLPSLKELSICGMHKVESVGQELFSGCVFRSLEMLEFLNMPKWREWQGVEEGSFPSLRNIVIKRCPKLTRLEIALGRVRCSYKLKLREFENDLILHKLSQLTSCESMCISYFPNLRKFALHALPEHVAELKIEECRRLTTLPQFPPSVHGLVLAECSETIFWKSSTCFSSLSYLYISEFRNLVSLPLDNLSGLTELHILDCEELVSLGCVSSSSSPAFCALYSLRLLSVKGCPKLTFTTEERLPPELQYANITDSPLLIEWFQREHIGIRKIWIDGLPILTHDCQYPDGESVRSIEDAIAHVRSKG</sequence>
<evidence type="ECO:0000259" key="9">
    <source>
        <dbReference type="Pfam" id="PF18052"/>
    </source>
</evidence>
<feature type="domain" description="NB-ARC" evidence="8">
    <location>
        <begin position="181"/>
        <end position="353"/>
    </location>
</feature>
<name>A0A843V6U0_COLES</name>
<dbReference type="Gene3D" id="3.80.10.10">
    <property type="entry name" value="Ribonuclease Inhibitor"/>
    <property type="match status" value="3"/>
</dbReference>
<dbReference type="InterPro" id="IPR056789">
    <property type="entry name" value="LRR_R13L1-DRL21"/>
</dbReference>
<evidence type="ECO:0000256" key="6">
    <source>
        <dbReference type="ARBA" id="ARBA00022840"/>
    </source>
</evidence>
<dbReference type="PANTHER" id="PTHR36766">
    <property type="entry name" value="PLANT BROAD-SPECTRUM MILDEW RESISTANCE PROTEIN RPW8"/>
    <property type="match status" value="1"/>
</dbReference>
<dbReference type="Pfam" id="PF23559">
    <property type="entry name" value="WHD_DRP"/>
    <property type="match status" value="1"/>
</dbReference>
<dbReference type="GO" id="GO:0042742">
    <property type="term" value="P:defense response to bacterium"/>
    <property type="evidence" value="ECO:0007669"/>
    <property type="project" value="UniProtKB-ARBA"/>
</dbReference>